<reference evidence="2" key="1">
    <citation type="submission" date="2020-02" db="EMBL/GenBank/DDBJ databases">
        <authorList>
            <person name="Meier V. D."/>
        </authorList>
    </citation>
    <scope>NUCLEOTIDE SEQUENCE</scope>
    <source>
        <strain evidence="2">AVDCRST_MAG59</strain>
    </source>
</reference>
<feature type="transmembrane region" description="Helical" evidence="1">
    <location>
        <begin position="127"/>
        <end position="144"/>
    </location>
</feature>
<accession>A0A6J4VH61</accession>
<protein>
    <submittedName>
        <fullName evidence="2">Integral membrane protein</fullName>
    </submittedName>
</protein>
<proteinExistence type="predicted"/>
<evidence type="ECO:0000313" key="2">
    <source>
        <dbReference type="EMBL" id="CAA9577800.1"/>
    </source>
</evidence>
<evidence type="ECO:0000256" key="1">
    <source>
        <dbReference type="SAM" id="Phobius"/>
    </source>
</evidence>
<feature type="transmembrane region" description="Helical" evidence="1">
    <location>
        <begin position="92"/>
        <end position="115"/>
    </location>
</feature>
<organism evidence="2">
    <name type="scientific">uncultured Thermomicrobiales bacterium</name>
    <dbReference type="NCBI Taxonomy" id="1645740"/>
    <lineage>
        <taxon>Bacteria</taxon>
        <taxon>Pseudomonadati</taxon>
        <taxon>Thermomicrobiota</taxon>
        <taxon>Thermomicrobia</taxon>
        <taxon>Thermomicrobiales</taxon>
        <taxon>environmental samples</taxon>
    </lineage>
</organism>
<feature type="transmembrane region" description="Helical" evidence="1">
    <location>
        <begin position="23"/>
        <end position="42"/>
    </location>
</feature>
<dbReference type="EMBL" id="CADCWF010000317">
    <property type="protein sequence ID" value="CAA9577800.1"/>
    <property type="molecule type" value="Genomic_DNA"/>
</dbReference>
<dbReference type="AlphaFoldDB" id="A0A6J4VH61"/>
<keyword evidence="1" id="KW-1133">Transmembrane helix</keyword>
<keyword evidence="1" id="KW-0472">Membrane</keyword>
<sequence length="162" mass="17456">MERFARDVAAAYDRHVVAEGKEAQAVILVAFLGTFVAVRLVTHAIRAGRLRRLFRNVVTPGGFHLHHLVPGILTLLITGYVGIGLAPAAGRLWLAALFGIGAALTLDEFALWLNLKDVYWAKQGRDSIDAVVVAATLSALGILGRDFWADLGRAFGVAIGWL</sequence>
<feature type="transmembrane region" description="Helical" evidence="1">
    <location>
        <begin position="63"/>
        <end position="86"/>
    </location>
</feature>
<name>A0A6J4VH61_9BACT</name>
<gene>
    <name evidence="2" type="ORF">AVDCRST_MAG59-4341</name>
</gene>
<keyword evidence="1" id="KW-0812">Transmembrane</keyword>